<keyword evidence="3" id="KW-1185">Reference proteome</keyword>
<dbReference type="AlphaFoldDB" id="A0A840YTS7"/>
<feature type="domain" description="DUF2382" evidence="1">
    <location>
        <begin position="8"/>
        <end position="117"/>
    </location>
</feature>
<dbReference type="Pfam" id="PF09557">
    <property type="entry name" value="DUF2382"/>
    <property type="match status" value="1"/>
</dbReference>
<dbReference type="RefSeq" id="WP_184092017.1">
    <property type="nucleotide sequence ID" value="NZ_JACIJF010000037.1"/>
</dbReference>
<accession>A0A840YTS7</accession>
<sequence>MSDDLRIPIVKEEATVIKRSVETERVSVRTSTEEEQVLVRDAVRREHVEITRVPKDEEVSKTPDIRTEGDLTIIPVLEERLVIEKRLFLVEELHLRRTVDHEPVELPTTLRRTRVDVEREDLEQKEQK</sequence>
<evidence type="ECO:0000313" key="2">
    <source>
        <dbReference type="EMBL" id="MBB5713037.1"/>
    </source>
</evidence>
<evidence type="ECO:0000313" key="3">
    <source>
        <dbReference type="Proteomes" id="UP000527143"/>
    </source>
</evidence>
<comment type="caution">
    <text evidence="2">The sequence shown here is derived from an EMBL/GenBank/DDBJ whole genome shotgun (WGS) entry which is preliminary data.</text>
</comment>
<dbReference type="EMBL" id="JACIJF010000037">
    <property type="protein sequence ID" value="MBB5713037.1"/>
    <property type="molecule type" value="Genomic_DNA"/>
</dbReference>
<dbReference type="Proteomes" id="UP000527143">
    <property type="component" value="Unassembled WGS sequence"/>
</dbReference>
<protein>
    <submittedName>
        <fullName evidence="2">Stress response protein YsnF</fullName>
    </submittedName>
</protein>
<organism evidence="2 3">
    <name type="scientific">Sphingomonas xinjiangensis</name>
    <dbReference type="NCBI Taxonomy" id="643568"/>
    <lineage>
        <taxon>Bacteria</taxon>
        <taxon>Pseudomonadati</taxon>
        <taxon>Pseudomonadota</taxon>
        <taxon>Alphaproteobacteria</taxon>
        <taxon>Sphingomonadales</taxon>
        <taxon>Sphingomonadaceae</taxon>
        <taxon>Sphingomonas</taxon>
    </lineage>
</organism>
<dbReference type="InterPro" id="IPR019060">
    <property type="entry name" value="DUF2382"/>
</dbReference>
<proteinExistence type="predicted"/>
<reference evidence="2 3" key="1">
    <citation type="submission" date="2020-08" db="EMBL/GenBank/DDBJ databases">
        <title>Genomic Encyclopedia of Type Strains, Phase IV (KMG-IV): sequencing the most valuable type-strain genomes for metagenomic binning, comparative biology and taxonomic classification.</title>
        <authorList>
            <person name="Goeker M."/>
        </authorList>
    </citation>
    <scope>NUCLEOTIDE SEQUENCE [LARGE SCALE GENOMIC DNA]</scope>
    <source>
        <strain evidence="2 3">DSM 26736</strain>
    </source>
</reference>
<name>A0A840YTS7_9SPHN</name>
<gene>
    <name evidence="2" type="ORF">FHT02_004299</name>
</gene>
<evidence type="ECO:0000259" key="1">
    <source>
        <dbReference type="Pfam" id="PF09557"/>
    </source>
</evidence>